<accession>A0ABP0V6H7</accession>
<keyword evidence="2" id="KW-1185">Reference proteome</keyword>
<dbReference type="EMBL" id="CAXAQS010000080">
    <property type="protein sequence ID" value="CAK9250004.1"/>
    <property type="molecule type" value="Genomic_DNA"/>
</dbReference>
<organism evidence="1 2">
    <name type="scientific">Sphagnum jensenii</name>
    <dbReference type="NCBI Taxonomy" id="128206"/>
    <lineage>
        <taxon>Eukaryota</taxon>
        <taxon>Viridiplantae</taxon>
        <taxon>Streptophyta</taxon>
        <taxon>Embryophyta</taxon>
        <taxon>Bryophyta</taxon>
        <taxon>Sphagnophytina</taxon>
        <taxon>Sphagnopsida</taxon>
        <taxon>Sphagnales</taxon>
        <taxon>Sphagnaceae</taxon>
        <taxon>Sphagnum</taxon>
    </lineage>
</organism>
<comment type="caution">
    <text evidence="1">The sequence shown here is derived from an EMBL/GenBank/DDBJ whole genome shotgun (WGS) entry which is preliminary data.</text>
</comment>
<protein>
    <submittedName>
        <fullName evidence="1">Uncharacterized protein</fullName>
    </submittedName>
</protein>
<sequence>MTITEQEQKAIREYFKGRNIPKGLGDENSACSIGGINLALYGQLDDITPECMSEQIGHWIVRVQDAMTDDIRNSDRWRELLPRAAGTGREHEQVRSSMILEWMWETVLPYLQPIADEDGYGDAWRAMCQERTADAAAKAADMAANAAPLAARTEVDAARAATQAGYAAAYTANAGYVAGAPHAAYAAAYAAKAVKAYAASAAYAKAWEHFDPCTLLARLIAVSETERGNEAK</sequence>
<gene>
    <name evidence="1" type="ORF">CSSPJE1EN1_LOCUS25382</name>
</gene>
<dbReference type="Proteomes" id="UP001497444">
    <property type="component" value="Unassembled WGS sequence"/>
</dbReference>
<reference evidence="1" key="1">
    <citation type="submission" date="2024-02" db="EMBL/GenBank/DDBJ databases">
        <authorList>
            <consortium name="ELIXIR-Norway"/>
            <consortium name="Elixir Norway"/>
        </authorList>
    </citation>
    <scope>NUCLEOTIDE SEQUENCE</scope>
</reference>
<evidence type="ECO:0000313" key="1">
    <source>
        <dbReference type="EMBL" id="CAK9250004.1"/>
    </source>
</evidence>
<proteinExistence type="predicted"/>
<evidence type="ECO:0000313" key="2">
    <source>
        <dbReference type="Proteomes" id="UP001497444"/>
    </source>
</evidence>
<name>A0ABP0V6H7_9BRYO</name>